<dbReference type="InterPro" id="IPR000938">
    <property type="entry name" value="CAP-Gly_domain"/>
</dbReference>
<feature type="region of interest" description="Disordered" evidence="2">
    <location>
        <begin position="1863"/>
        <end position="1890"/>
    </location>
</feature>
<feature type="compositionally biased region" description="Basic and acidic residues" evidence="2">
    <location>
        <begin position="1779"/>
        <end position="1796"/>
    </location>
</feature>
<feature type="compositionally biased region" description="Low complexity" evidence="2">
    <location>
        <begin position="1253"/>
        <end position="1268"/>
    </location>
</feature>
<feature type="compositionally biased region" description="Basic and acidic residues" evidence="2">
    <location>
        <begin position="1336"/>
        <end position="1345"/>
    </location>
</feature>
<sequence length="3043" mass="335260">MNPARHNRELPGQDQNNTQSQGIPSIWSSIGRLKTELRLMGSRLQNASEDTATSGRHQPYTFSLASLVDGGNMPGVALPHEQNSSVSKPTGLVSPVHSVSRRKVIRSTDEKSLENGTEQTSRRPEPHLEARATTRSREDVRSTAGNVLREDSPRRVDFTRTLQLREVNWDGTYQDSLAYPPDIHGTSDSTSTNSKDLRETDIHFLNFSRVPGSTVDGAAPPASVGSHTSLSSSPYAPPPSASNSLTNYNLFALSSPPSTSSSSFTYTSSSSTPPSSQHRHAAHTQQHPDVRWVSNERKLSKSGQFTSARVFGKAAGSKHAGPKLALVDLQLAGSARTSSTSSQSPAPSLTELKRRELVLVRRHVEEKWATSNHIIDVKDSSKPRQEGNAALRTPVMDGHTAPATQLTDAALAGRLDLPRTTAGLSLADGATGGLDMNTSSPKRPLPMKMPITADLKDDEILLKLKERLKHQRALASISSTTTSNDTSLANSSDSPVPPPALPPRHPITKDTTPRVPASRKVAASHPSPSYRGFSGPDQQTPSSKSNTKWSGVKKKTQNLKKPVLQPKKQETEISSHVRHPAPTPAEKPKKASRVVATTDKTSKPSKNIITTSAWRTAQELVKELGLAPKSKSKPAAQQTQDPNKTVTLPDHERQNQLPDGAEADSDPTAAGHCHSDGITDTRHLSQEAKSVLNDIQAGLTDSGTKPKIIVKPAVKRKAPKPSEPDKSQQPCEKTRHYDQESVRKFIAEQKAKRMKKQLEEKMASKKANEKKHQLLQELVERQKKQAVKSAALGRLTGDGDRKRKRDEDMKENLGGHGDDSTLTGESADDSTPHITPRDLEDETAKQKKTVEKITQGGLSGHYQASHVLTDISANCDTQEMTSGPQAMDVDSILDRFSQVVSQRRKQETSSSGSLSSGSRPTEFKLQGVFSGKHYGDETAFAIGTSNSIARTNEKRKEAIKATALTLQSKLAEERKRLEDVHILDTSHQFNSGTDYVSRYSRLTGANNDYNIFTSNLPGSQHYTNSQRDGTLEHEALAATRIQAAYRGHNVRQALNWQLPSGQTFGQRLKGNTQVKVHSGHQPNDDVSDLTETSTFSEITRSEPLGSLDLDGNRRSVSAVQNKKESSSRNKPTPATYKPPSQYAWVESKPDPYSVMSVFSRQNRYLAAGSRQADMPYQSTAITVTTTTTTLATNTVLAAENVSHKQPTIMSVEHVTIGQTGSGQPVVAKSRYTRVEATVSEPENSDVSTSHSESASPVRSSRPVASVRSNDIGSKSEPAYTMTYESCRSRDYSTDSSSSLSSNDDEDQLTPVKKSVGYKWQMSDAGVETDVSQMSEDEPRNVRSKLESVANRAESQDRPPAFASRGPGDGRLSPNSLANKFSASLTYMESMEESLRQVVGMERTRGICLAQQETVSLAQVLKARQQEHSAELRALQLQARKEAVEATQQLDTMKTKSSRSPAAGSSVSSLLEKDDNLRPESRSNIMSRSSGRVSYSTEDLSKSPDNRRTQRSSGATSVSSKHKLISTGSATLSIETAEDSQNSSQSSVKTAQDSQDSQNASISEVITKADDSYSMSFDETLTDEESFRQVLPSESHRKEARRHSGEFKSLVSADASTSHALNDLSSLFAGEDSFSKFTAEMVRQIMKEEEYRAQHQAALLSLRQKALQEKAKAELAWLQQLKQKPHNKGADDVFPNIDKREKKIKQNLKEQQAEIRRLQEANELASKERQLILQQHEEIAKIKQTTQATLNKLQVIPAKGRLARPAEVHTEDETEVTTTEDIKDSKSDSEVYKDKTPNKQGNKQSLEKQQKMRLDVKYMTAREQRLHERKKQAKELLEWKKRLDAEEQKVYQLEKKAIEAWEAKHAGKKVSETAAKKTAKIPSPSKVDDSNVISDHILSSLHDELDGTEAKSKTVQQSISEVISTQLSTAESVREKRSRSESKEMDKTNSSVASGSESSIPEDIPPSSRHDKHKAQDSGDDTVINTTINEDYPDTFERELPSSISSRRKSPVGKLLPHTNSPLPSPWSRKPGSESESEDSISHTETLSDASDYEARIRQLSDELRRRRKEVEMLKKERSRRQKEKFKAQEEAMKKQLEAYNNYIQQLKQEKDELEHESPTLKSVVKPQIKQPHGHHPKTRPHRDETASNSSSFEEMKDSPESKHSSPSAEGKDTLLSSGEDKSKKKAVVSLMDKISEGTESVSDLSGASVKSKEKDVSSSSNVEEIIEEVDTNTSEKTVSDVFKIQTQAEDNQEKVPDKVVASVKDDDASYTLDFSDMQSSLAQSYSRVPLSARSQGSLKLPTDSEISEHIEDPASARSASARSQPKLDYMSASNIEQEQAVDHSVSVTSPATGIQESDSDETESRRSSRKSESSSRPSSERSTVSNVSYTDMEDDVDVVSSGSEKTPVKSSQRLLPDLPTALSVRTEDDISEHITGSLPSISDRQKFDSRSYKQSQEVLDSLLGYTEEEENELDEDKTPVATPREMAQTPVPDEDVNEALLQTDPLVDFSLGDRVLVLGSGSGILRFKGKVDFSPGIWAGVELDAKASGSDGFHEGKRYFTCPAGHGVLVQGSEISAEREMPVLNLSGPSEDVKSPDDSALTDHEDLLEDKTALTVNDESIIHSTPLSSPYAKASSPPVRHDLTQLAESITDHLTNNMIKDSVMLMEKITQKKASQEVSLAHQQPTQLEKVAAPKVTEPKSVADQTTDSVMKSLLEEAIADMVKIKKRKLTSQHQDSNSSNHLSNGHIDDKELFLEDKLQDNDSGLSLEAIHRPSSPLPGDHYQSLNHKMTEELGGLLGEYIDDDLGFEPSSKPPPPYPGSEQTQGVNGVPPAPRPVEVAPVVPLTREAITPIISRAVDIYWNNRRYGESLDGVEPPHDFLSEDEETQTTAAVTESRKSWKKFLFDLTGEIIRDIYQNEDKPEPPVWQKIPHQTPRFFKGNITPTTVDALKPIVEASVLKLLDLNGTRKALQVNKWNIRKKKDLVDAVLSQELAEDERGWVDYSSDELSLKITLTDSLFDSLLSDTVQTVNGIYQRRQHSPSC</sequence>
<feature type="compositionally biased region" description="Basic and acidic residues" evidence="2">
    <location>
        <begin position="720"/>
        <end position="783"/>
    </location>
</feature>
<feature type="coiled-coil region" evidence="1">
    <location>
        <begin position="1700"/>
        <end position="1734"/>
    </location>
</feature>
<feature type="compositionally biased region" description="Polar residues" evidence="2">
    <location>
        <begin position="1240"/>
        <end position="1252"/>
    </location>
</feature>
<feature type="region of interest" description="Disordered" evidence="2">
    <location>
        <begin position="1447"/>
        <end position="1560"/>
    </location>
</feature>
<feature type="region of interest" description="Disordered" evidence="2">
    <location>
        <begin position="1072"/>
        <end position="1141"/>
    </location>
</feature>
<dbReference type="RefSeq" id="XP_055897247.1">
    <property type="nucleotide sequence ID" value="XM_056041272.1"/>
</dbReference>
<feature type="compositionally biased region" description="Polar residues" evidence="2">
    <location>
        <begin position="1481"/>
        <end position="1497"/>
    </location>
</feature>
<feature type="compositionally biased region" description="Polar residues" evidence="2">
    <location>
        <begin position="2400"/>
        <end position="2413"/>
    </location>
</feature>
<feature type="region of interest" description="Disordered" evidence="2">
    <location>
        <begin position="212"/>
        <end position="240"/>
    </location>
</feature>
<feature type="compositionally biased region" description="Polar residues" evidence="2">
    <location>
        <begin position="2345"/>
        <end position="2355"/>
    </location>
</feature>
<feature type="compositionally biased region" description="Basic and acidic residues" evidence="2">
    <location>
        <begin position="2153"/>
        <end position="2163"/>
    </location>
</feature>
<dbReference type="Gene3D" id="2.30.30.190">
    <property type="entry name" value="CAP Gly-rich-like domain"/>
    <property type="match status" value="1"/>
</dbReference>
<evidence type="ECO:0000313" key="5">
    <source>
        <dbReference type="RefSeq" id="XP_055897246.1"/>
    </source>
</evidence>
<feature type="region of interest" description="Disordered" evidence="2">
    <location>
        <begin position="2281"/>
        <end position="2414"/>
    </location>
</feature>
<dbReference type="Proteomes" id="UP001165740">
    <property type="component" value="Chromosome 9"/>
</dbReference>
<feature type="compositionally biased region" description="Basic and acidic residues" evidence="2">
    <location>
        <begin position="797"/>
        <end position="819"/>
    </location>
</feature>
<accession>A0A9W3BCL9</accession>
<evidence type="ECO:0000313" key="6">
    <source>
        <dbReference type="RefSeq" id="XP_055897247.1"/>
    </source>
</evidence>
<dbReference type="InterPro" id="IPR028750">
    <property type="entry name" value="CEP350/CC187"/>
</dbReference>
<dbReference type="OMA" id="ESKHIYC"/>
<feature type="region of interest" description="Disordered" evidence="2">
    <location>
        <begin position="1"/>
        <end position="26"/>
    </location>
</feature>
<reference evidence="5 6" key="1">
    <citation type="submission" date="2025-04" db="UniProtKB">
        <authorList>
            <consortium name="RefSeq"/>
        </authorList>
    </citation>
    <scope>IDENTIFICATION</scope>
</reference>
<feature type="compositionally biased region" description="Polar residues" evidence="2">
    <location>
        <begin position="2281"/>
        <end position="2297"/>
    </location>
</feature>
<evidence type="ECO:0000256" key="1">
    <source>
        <dbReference type="SAM" id="Coils"/>
    </source>
</evidence>
<dbReference type="SMART" id="SM01052">
    <property type="entry name" value="CAP_GLY"/>
    <property type="match status" value="1"/>
</dbReference>
<feature type="region of interest" description="Disordered" evidence="2">
    <location>
        <begin position="623"/>
        <end position="848"/>
    </location>
</feature>
<feature type="region of interest" description="Disordered" evidence="2">
    <location>
        <begin position="1236"/>
        <end position="1314"/>
    </location>
</feature>
<feature type="compositionally biased region" description="Low complexity" evidence="2">
    <location>
        <begin position="262"/>
        <end position="276"/>
    </location>
</feature>
<dbReference type="GO" id="GO:0034453">
    <property type="term" value="P:microtubule anchoring"/>
    <property type="evidence" value="ECO:0007669"/>
    <property type="project" value="InterPro"/>
</dbReference>
<feature type="domain" description="CAP-Gly" evidence="3">
    <location>
        <begin position="2529"/>
        <end position="2571"/>
    </location>
</feature>
<feature type="compositionally biased region" description="Low complexity" evidence="2">
    <location>
        <begin position="909"/>
        <end position="918"/>
    </location>
</feature>
<dbReference type="GeneID" id="106058351"/>
<evidence type="ECO:0000256" key="2">
    <source>
        <dbReference type="SAM" id="MobiDB-lite"/>
    </source>
</evidence>
<gene>
    <name evidence="5 6" type="primary">LOC106058351</name>
</gene>
<feature type="compositionally biased region" description="Polar residues" evidence="2">
    <location>
        <begin position="1525"/>
        <end position="1560"/>
    </location>
</feature>
<feature type="compositionally biased region" description="Low complexity" evidence="2">
    <location>
        <begin position="1457"/>
        <end position="1468"/>
    </location>
</feature>
<evidence type="ECO:0000313" key="4">
    <source>
        <dbReference type="Proteomes" id="UP001165740"/>
    </source>
</evidence>
<feature type="compositionally biased region" description="Basic and acidic residues" evidence="2">
    <location>
        <begin position="1593"/>
        <end position="1602"/>
    </location>
</feature>
<feature type="compositionally biased region" description="Pro residues" evidence="2">
    <location>
        <begin position="495"/>
        <end position="505"/>
    </location>
</feature>
<dbReference type="CDD" id="cd23767">
    <property type="entry name" value="IQCD"/>
    <property type="match status" value="1"/>
</dbReference>
<dbReference type="OrthoDB" id="306254at2759"/>
<feature type="region of interest" description="Disordered" evidence="2">
    <location>
        <begin position="2464"/>
        <end position="2490"/>
    </location>
</feature>
<feature type="region of interest" description="Disordered" evidence="2">
    <location>
        <begin position="73"/>
        <end position="152"/>
    </location>
</feature>
<dbReference type="PANTHER" id="PTHR13958:SF3">
    <property type="entry name" value="CAP-GLY DOMAIN-CONTAINING PROTEIN-RELATED"/>
    <property type="match status" value="1"/>
</dbReference>
<feature type="compositionally biased region" description="Polar residues" evidence="2">
    <location>
        <begin position="536"/>
        <end position="549"/>
    </location>
</feature>
<dbReference type="GO" id="GO:0005813">
    <property type="term" value="C:centrosome"/>
    <property type="evidence" value="ECO:0007669"/>
    <property type="project" value="InterPro"/>
</dbReference>
<dbReference type="InterPro" id="IPR036859">
    <property type="entry name" value="CAP-Gly_dom_sf"/>
</dbReference>
<dbReference type="GO" id="GO:0008017">
    <property type="term" value="F:microtubule binding"/>
    <property type="evidence" value="ECO:0007669"/>
    <property type="project" value="InterPro"/>
</dbReference>
<feature type="compositionally biased region" description="Basic and acidic residues" evidence="2">
    <location>
        <begin position="1863"/>
        <end position="1874"/>
    </location>
</feature>
<feature type="coiled-coil region" evidence="1">
    <location>
        <begin position="1828"/>
        <end position="1855"/>
    </location>
</feature>
<feature type="compositionally biased region" description="Low complexity" evidence="2">
    <location>
        <begin position="2374"/>
        <end position="2385"/>
    </location>
</feature>
<protein>
    <submittedName>
        <fullName evidence="5 6">Centrosome-associated protein 350-like isoform X1</fullName>
    </submittedName>
</protein>
<name>A0A9W3BCL9_BIOGL</name>
<feature type="region of interest" description="Disordered" evidence="2">
    <location>
        <begin position="899"/>
        <end position="921"/>
    </location>
</feature>
<feature type="compositionally biased region" description="Basic and acidic residues" evidence="2">
    <location>
        <begin position="1498"/>
        <end position="1507"/>
    </location>
</feature>
<feature type="compositionally biased region" description="Basic residues" evidence="2">
    <location>
        <begin position="2131"/>
        <end position="2140"/>
    </location>
</feature>
<feature type="compositionally biased region" description="Basic and acidic residues" evidence="2">
    <location>
        <begin position="120"/>
        <end position="141"/>
    </location>
</feature>
<feature type="region of interest" description="Disordered" evidence="2">
    <location>
        <begin position="1761"/>
        <end position="1808"/>
    </location>
</feature>
<dbReference type="Pfam" id="PF01302">
    <property type="entry name" value="CAP_GLY"/>
    <property type="match status" value="1"/>
</dbReference>
<feature type="region of interest" description="Disordered" evidence="2">
    <location>
        <begin position="428"/>
        <end position="449"/>
    </location>
</feature>
<dbReference type="RefSeq" id="XP_055897246.1">
    <property type="nucleotide sequence ID" value="XM_056041271.1"/>
</dbReference>
<proteinExistence type="predicted"/>
<feature type="compositionally biased region" description="Basic and acidic residues" evidence="2">
    <location>
        <begin position="2362"/>
        <end position="2373"/>
    </location>
</feature>
<feature type="compositionally biased region" description="Polar residues" evidence="2">
    <location>
        <begin position="1089"/>
        <end position="1098"/>
    </location>
</feature>
<feature type="compositionally biased region" description="Acidic residues" evidence="2">
    <location>
        <begin position="2466"/>
        <end position="2475"/>
    </location>
</feature>
<feature type="compositionally biased region" description="Basic and acidic residues" evidence="2">
    <location>
        <begin position="673"/>
        <end position="686"/>
    </location>
</feature>
<feature type="compositionally biased region" description="Basic and acidic residues" evidence="2">
    <location>
        <begin position="1"/>
        <end position="11"/>
    </location>
</feature>
<feature type="region of interest" description="Disordered" evidence="2">
    <location>
        <begin position="1326"/>
        <end position="1374"/>
    </location>
</feature>
<dbReference type="PROSITE" id="PS50096">
    <property type="entry name" value="IQ"/>
    <property type="match status" value="1"/>
</dbReference>
<organism evidence="4 6">
    <name type="scientific">Biomphalaria glabrata</name>
    <name type="common">Bloodfluke planorb</name>
    <name type="synonym">Freshwater snail</name>
    <dbReference type="NCBI Taxonomy" id="6526"/>
    <lineage>
        <taxon>Eukaryota</taxon>
        <taxon>Metazoa</taxon>
        <taxon>Spiralia</taxon>
        <taxon>Lophotrochozoa</taxon>
        <taxon>Mollusca</taxon>
        <taxon>Gastropoda</taxon>
        <taxon>Heterobranchia</taxon>
        <taxon>Euthyneura</taxon>
        <taxon>Panpulmonata</taxon>
        <taxon>Hygrophila</taxon>
        <taxon>Lymnaeoidea</taxon>
        <taxon>Planorbidae</taxon>
        <taxon>Biomphalaria</taxon>
    </lineage>
</organism>
<feature type="compositionally biased region" description="Low complexity" evidence="2">
    <location>
        <begin position="475"/>
        <end position="494"/>
    </location>
</feature>
<feature type="region of interest" description="Disordered" evidence="2">
    <location>
        <begin position="1583"/>
        <end position="1602"/>
    </location>
</feature>
<feature type="compositionally biased region" description="Low complexity" evidence="2">
    <location>
        <begin position="1953"/>
        <end position="1966"/>
    </location>
</feature>
<feature type="region of interest" description="Disordered" evidence="2">
    <location>
        <begin position="475"/>
        <end position="611"/>
    </location>
</feature>
<feature type="compositionally biased region" description="Polar residues" evidence="2">
    <location>
        <begin position="13"/>
        <end position="26"/>
    </location>
</feature>
<feature type="compositionally biased region" description="Basic and acidic residues" evidence="2">
    <location>
        <begin position="1931"/>
        <end position="1946"/>
    </location>
</feature>
<keyword evidence="4" id="KW-1185">Reference proteome</keyword>
<feature type="compositionally biased region" description="Basic and acidic residues" evidence="2">
    <location>
        <begin position="2107"/>
        <end position="2118"/>
    </location>
</feature>
<feature type="region of interest" description="Disordered" evidence="2">
    <location>
        <begin position="2802"/>
        <end position="2831"/>
    </location>
</feature>
<keyword evidence="1" id="KW-0175">Coiled coil</keyword>
<evidence type="ECO:0000259" key="3">
    <source>
        <dbReference type="PROSITE" id="PS50245"/>
    </source>
</evidence>
<dbReference type="SUPFAM" id="SSF74924">
    <property type="entry name" value="Cap-Gly domain"/>
    <property type="match status" value="1"/>
</dbReference>
<feature type="region of interest" description="Disordered" evidence="2">
    <location>
        <begin position="1925"/>
        <end position="2053"/>
    </location>
</feature>
<feature type="region of interest" description="Disordered" evidence="2">
    <location>
        <begin position="2107"/>
        <end position="2236"/>
    </location>
</feature>
<feature type="region of interest" description="Disordered" evidence="2">
    <location>
        <begin position="173"/>
        <end position="195"/>
    </location>
</feature>
<feature type="region of interest" description="Disordered" evidence="2">
    <location>
        <begin position="262"/>
        <end position="291"/>
    </location>
</feature>
<feature type="compositionally biased region" description="Basic and acidic residues" evidence="2">
    <location>
        <begin position="1470"/>
        <end position="1480"/>
    </location>
</feature>
<feature type="compositionally biased region" description="Polar residues" evidence="2">
    <location>
        <begin position="635"/>
        <end position="646"/>
    </location>
</feature>
<feature type="compositionally biased region" description="Basic and acidic residues" evidence="2">
    <location>
        <begin position="835"/>
        <end position="848"/>
    </location>
</feature>
<feature type="region of interest" description="Disordered" evidence="2">
    <location>
        <begin position="2070"/>
        <end position="2090"/>
    </location>
</feature>
<dbReference type="PANTHER" id="PTHR13958">
    <property type="entry name" value="CENTROSOME-ASSOCIATED PROTEIN 350"/>
    <property type="match status" value="1"/>
</dbReference>
<dbReference type="PROSITE" id="PS50245">
    <property type="entry name" value="CAP_GLY_2"/>
    <property type="match status" value="1"/>
</dbReference>